<feature type="transmembrane region" description="Helical" evidence="6">
    <location>
        <begin position="207"/>
        <end position="228"/>
    </location>
</feature>
<feature type="transmembrane region" description="Helical" evidence="6">
    <location>
        <begin position="355"/>
        <end position="373"/>
    </location>
</feature>
<dbReference type="HOGENOM" id="CLU_001265_54_6_1"/>
<dbReference type="SUPFAM" id="SSF103473">
    <property type="entry name" value="MFS general substrate transporter"/>
    <property type="match status" value="1"/>
</dbReference>
<evidence type="ECO:0000256" key="1">
    <source>
        <dbReference type="ARBA" id="ARBA00004141"/>
    </source>
</evidence>
<evidence type="ECO:0000259" key="7">
    <source>
        <dbReference type="PROSITE" id="PS50850"/>
    </source>
</evidence>
<dbReference type="Proteomes" id="UP000053989">
    <property type="component" value="Unassembled WGS sequence"/>
</dbReference>
<dbReference type="GO" id="GO:0016020">
    <property type="term" value="C:membrane"/>
    <property type="evidence" value="ECO:0007669"/>
    <property type="project" value="UniProtKB-SubCell"/>
</dbReference>
<dbReference type="Pfam" id="PF07690">
    <property type="entry name" value="MFS_1"/>
    <property type="match status" value="1"/>
</dbReference>
<dbReference type="InterPro" id="IPR011701">
    <property type="entry name" value="MFS"/>
</dbReference>
<dbReference type="OrthoDB" id="419616at2759"/>
<keyword evidence="2" id="KW-0813">Transport</keyword>
<keyword evidence="3 6" id="KW-0812">Transmembrane</keyword>
<organism evidence="8 9">
    <name type="scientific">Scleroderma citrinum Foug A</name>
    <dbReference type="NCBI Taxonomy" id="1036808"/>
    <lineage>
        <taxon>Eukaryota</taxon>
        <taxon>Fungi</taxon>
        <taxon>Dikarya</taxon>
        <taxon>Basidiomycota</taxon>
        <taxon>Agaricomycotina</taxon>
        <taxon>Agaricomycetes</taxon>
        <taxon>Agaricomycetidae</taxon>
        <taxon>Boletales</taxon>
        <taxon>Sclerodermatineae</taxon>
        <taxon>Sclerodermataceae</taxon>
        <taxon>Scleroderma</taxon>
    </lineage>
</organism>
<feature type="transmembrane region" description="Helical" evidence="6">
    <location>
        <begin position="385"/>
        <end position="404"/>
    </location>
</feature>
<feature type="transmembrane region" description="Helical" evidence="6">
    <location>
        <begin position="105"/>
        <end position="124"/>
    </location>
</feature>
<evidence type="ECO:0000313" key="9">
    <source>
        <dbReference type="Proteomes" id="UP000053989"/>
    </source>
</evidence>
<dbReference type="PROSITE" id="PS50850">
    <property type="entry name" value="MFS"/>
    <property type="match status" value="1"/>
</dbReference>
<evidence type="ECO:0000256" key="5">
    <source>
        <dbReference type="ARBA" id="ARBA00023136"/>
    </source>
</evidence>
<feature type="non-terminal residue" evidence="8">
    <location>
        <position position="458"/>
    </location>
</feature>
<dbReference type="PANTHER" id="PTHR23504:SF15">
    <property type="entry name" value="MAJOR FACILITATOR SUPERFAMILY (MFS) PROFILE DOMAIN-CONTAINING PROTEIN"/>
    <property type="match status" value="1"/>
</dbReference>
<feature type="domain" description="Major facilitator superfamily (MFS) profile" evidence="7">
    <location>
        <begin position="33"/>
        <end position="458"/>
    </location>
</feature>
<proteinExistence type="predicted"/>
<evidence type="ECO:0000256" key="2">
    <source>
        <dbReference type="ARBA" id="ARBA00022448"/>
    </source>
</evidence>
<comment type="subcellular location">
    <subcellularLocation>
        <location evidence="1">Membrane</location>
        <topology evidence="1">Multi-pass membrane protein</topology>
    </subcellularLocation>
</comment>
<dbReference type="AlphaFoldDB" id="A0A0C2ZLJ1"/>
<dbReference type="Gene3D" id="1.20.1250.20">
    <property type="entry name" value="MFS general substrate transporter like domains"/>
    <property type="match status" value="1"/>
</dbReference>
<reference evidence="9" key="2">
    <citation type="submission" date="2015-01" db="EMBL/GenBank/DDBJ databases">
        <title>Evolutionary Origins and Diversification of the Mycorrhizal Mutualists.</title>
        <authorList>
            <consortium name="DOE Joint Genome Institute"/>
            <consortium name="Mycorrhizal Genomics Consortium"/>
            <person name="Kohler A."/>
            <person name="Kuo A."/>
            <person name="Nagy L.G."/>
            <person name="Floudas D."/>
            <person name="Copeland A."/>
            <person name="Barry K.W."/>
            <person name="Cichocki N."/>
            <person name="Veneault-Fourrey C."/>
            <person name="LaButti K."/>
            <person name="Lindquist E.A."/>
            <person name="Lipzen A."/>
            <person name="Lundell T."/>
            <person name="Morin E."/>
            <person name="Murat C."/>
            <person name="Riley R."/>
            <person name="Ohm R."/>
            <person name="Sun H."/>
            <person name="Tunlid A."/>
            <person name="Henrissat B."/>
            <person name="Grigoriev I.V."/>
            <person name="Hibbett D.S."/>
            <person name="Martin F."/>
        </authorList>
    </citation>
    <scope>NUCLEOTIDE SEQUENCE [LARGE SCALE GENOMIC DNA]</scope>
    <source>
        <strain evidence="9">Foug A</strain>
    </source>
</reference>
<evidence type="ECO:0000256" key="3">
    <source>
        <dbReference type="ARBA" id="ARBA00022692"/>
    </source>
</evidence>
<dbReference type="PRINTS" id="PR01035">
    <property type="entry name" value="TCRTETA"/>
</dbReference>
<dbReference type="GO" id="GO:0022857">
    <property type="term" value="F:transmembrane transporter activity"/>
    <property type="evidence" value="ECO:0007669"/>
    <property type="project" value="InterPro"/>
</dbReference>
<sequence>MLADEETPLLIQDRDEVHEVRARTARTPLPWRQFSILLLLQLVEPLTSQVIAPFLPQLVREIGITHGDESQVGYYVGLMYSLFFITEACTIFHRSRLSDRIGRRPVLLTGLFGLSISMYCFGLSKTFWGVVLSRCLNGALNGNIGIMKSMIGELTDSTNIAFAFSFIPSTWYLGATAGPLIGGLLERPAEKFPGIFGDSAFFKEYPYFLPCAFPATIAAIWWFIAFFFMKETTKPQASPMEYFFGRRRKCNTTEHTSPTVENGAFTHTRENPVPFCDLLVTFVLVAAGSYASFALIDMAFRTVLPVYLSTPITIGDLGLDPSAIDTILAIVGTGNGVCQMFLLARLHDWLGAKNLFLAATLSYLPVIALLPITNWVAQAHGLNGLVWLLLGVQMLLSIFTNFSFCKKPSTFLCLVLVTKYANFSGVIFIYINASAPNRASVGATACHCTSSCQFRIFT</sequence>
<dbReference type="EMBL" id="KN822042">
    <property type="protein sequence ID" value="KIM62453.1"/>
    <property type="molecule type" value="Genomic_DNA"/>
</dbReference>
<protein>
    <recommendedName>
        <fullName evidence="7">Major facilitator superfamily (MFS) profile domain-containing protein</fullName>
    </recommendedName>
</protein>
<feature type="transmembrane region" description="Helical" evidence="6">
    <location>
        <begin position="411"/>
        <end position="431"/>
    </location>
</feature>
<evidence type="ECO:0000256" key="4">
    <source>
        <dbReference type="ARBA" id="ARBA00022989"/>
    </source>
</evidence>
<feature type="transmembrane region" description="Helical" evidence="6">
    <location>
        <begin position="72"/>
        <end position="93"/>
    </location>
</feature>
<dbReference type="PANTHER" id="PTHR23504">
    <property type="entry name" value="MAJOR FACILITATOR SUPERFAMILY DOMAIN-CONTAINING PROTEIN 10"/>
    <property type="match status" value="1"/>
</dbReference>
<evidence type="ECO:0000313" key="8">
    <source>
        <dbReference type="EMBL" id="KIM62453.1"/>
    </source>
</evidence>
<keyword evidence="4 6" id="KW-1133">Transmembrane helix</keyword>
<feature type="transmembrane region" description="Helical" evidence="6">
    <location>
        <begin position="323"/>
        <end position="343"/>
    </location>
</feature>
<feature type="transmembrane region" description="Helical" evidence="6">
    <location>
        <begin position="278"/>
        <end position="303"/>
    </location>
</feature>
<dbReference type="InterPro" id="IPR020846">
    <property type="entry name" value="MFS_dom"/>
</dbReference>
<accession>A0A0C2ZLJ1</accession>
<name>A0A0C2ZLJ1_9AGAM</name>
<dbReference type="InParanoid" id="A0A0C2ZLJ1"/>
<dbReference type="InterPro" id="IPR001958">
    <property type="entry name" value="Tet-R_TetA/multi-R_MdtG-like"/>
</dbReference>
<keyword evidence="9" id="KW-1185">Reference proteome</keyword>
<reference evidence="8 9" key="1">
    <citation type="submission" date="2014-04" db="EMBL/GenBank/DDBJ databases">
        <authorList>
            <consortium name="DOE Joint Genome Institute"/>
            <person name="Kuo A."/>
            <person name="Kohler A."/>
            <person name="Nagy L.G."/>
            <person name="Floudas D."/>
            <person name="Copeland A."/>
            <person name="Barry K.W."/>
            <person name="Cichocki N."/>
            <person name="Veneault-Fourrey C."/>
            <person name="LaButti K."/>
            <person name="Lindquist E.A."/>
            <person name="Lipzen A."/>
            <person name="Lundell T."/>
            <person name="Morin E."/>
            <person name="Murat C."/>
            <person name="Sun H."/>
            <person name="Tunlid A."/>
            <person name="Henrissat B."/>
            <person name="Grigoriev I.V."/>
            <person name="Hibbett D.S."/>
            <person name="Martin F."/>
            <person name="Nordberg H.P."/>
            <person name="Cantor M.N."/>
            <person name="Hua S.X."/>
        </authorList>
    </citation>
    <scope>NUCLEOTIDE SEQUENCE [LARGE SCALE GENOMIC DNA]</scope>
    <source>
        <strain evidence="8 9">Foug A</strain>
    </source>
</reference>
<evidence type="ECO:0000256" key="6">
    <source>
        <dbReference type="SAM" id="Phobius"/>
    </source>
</evidence>
<gene>
    <name evidence="8" type="ORF">SCLCIDRAFT_1215024</name>
</gene>
<keyword evidence="5 6" id="KW-0472">Membrane</keyword>
<dbReference type="InterPro" id="IPR036259">
    <property type="entry name" value="MFS_trans_sf"/>
</dbReference>